<dbReference type="PANTHER" id="PTHR43356">
    <property type="entry name" value="PHOSPHATE ACETYLTRANSFERASE"/>
    <property type="match status" value="1"/>
</dbReference>
<evidence type="ECO:0000256" key="2">
    <source>
        <dbReference type="ARBA" id="ARBA00005656"/>
    </source>
</evidence>
<accession>A0ABD6AE72</accession>
<dbReference type="SUPFAM" id="SSF53659">
    <property type="entry name" value="Isocitrate/Isopropylmalate dehydrogenase-like"/>
    <property type="match status" value="1"/>
</dbReference>
<dbReference type="Gene3D" id="3.40.50.10950">
    <property type="match status" value="1"/>
</dbReference>
<evidence type="ECO:0000256" key="1">
    <source>
        <dbReference type="ARBA" id="ARBA00000705"/>
    </source>
</evidence>
<dbReference type="InterPro" id="IPR012147">
    <property type="entry name" value="P_Ac_Bu_trans"/>
</dbReference>
<name>A0ABD6AE72_9EURY</name>
<feature type="domain" description="Phosphate acetyl/butaryl transferase" evidence="5">
    <location>
        <begin position="5"/>
        <end position="324"/>
    </location>
</feature>
<protein>
    <submittedName>
        <fullName evidence="6">Phosphotransacetylase</fullName>
    </submittedName>
</protein>
<keyword evidence="4" id="KW-0012">Acyltransferase</keyword>
<keyword evidence="7" id="KW-1185">Reference proteome</keyword>
<dbReference type="GeneID" id="79317205"/>
<evidence type="ECO:0000313" key="7">
    <source>
        <dbReference type="Proteomes" id="UP001596547"/>
    </source>
</evidence>
<dbReference type="PIRSF" id="PIRSF000428">
    <property type="entry name" value="P_Ac_trans"/>
    <property type="match status" value="1"/>
</dbReference>
<keyword evidence="3" id="KW-0808">Transferase</keyword>
<dbReference type="RefSeq" id="WP_276306555.1">
    <property type="nucleotide sequence ID" value="NZ_CP119993.1"/>
</dbReference>
<evidence type="ECO:0000256" key="3">
    <source>
        <dbReference type="ARBA" id="ARBA00022679"/>
    </source>
</evidence>
<comment type="caution">
    <text evidence="6">The sequence shown here is derived from an EMBL/GenBank/DDBJ whole genome shotgun (WGS) entry which is preliminary data.</text>
</comment>
<dbReference type="Gene3D" id="3.40.50.10750">
    <property type="entry name" value="Isocitrate/Isopropylmalate dehydrogenase-like"/>
    <property type="match status" value="1"/>
</dbReference>
<dbReference type="GO" id="GO:0008959">
    <property type="term" value="F:phosphate acetyltransferase activity"/>
    <property type="evidence" value="ECO:0007669"/>
    <property type="project" value="UniProtKB-EC"/>
</dbReference>
<gene>
    <name evidence="6" type="ORF">ACFQPE_17675</name>
</gene>
<evidence type="ECO:0000259" key="5">
    <source>
        <dbReference type="Pfam" id="PF01515"/>
    </source>
</evidence>
<reference evidence="6 7" key="1">
    <citation type="journal article" date="2019" name="Int. J. Syst. Evol. Microbiol.">
        <title>The Global Catalogue of Microorganisms (GCM) 10K type strain sequencing project: providing services to taxonomists for standard genome sequencing and annotation.</title>
        <authorList>
            <consortium name="The Broad Institute Genomics Platform"/>
            <consortium name="The Broad Institute Genome Sequencing Center for Infectious Disease"/>
            <person name="Wu L."/>
            <person name="Ma J."/>
        </authorList>
    </citation>
    <scope>NUCLEOTIDE SEQUENCE [LARGE SCALE GENOMIC DNA]</scope>
    <source>
        <strain evidence="6 7">PSR21</strain>
    </source>
</reference>
<dbReference type="InterPro" id="IPR042112">
    <property type="entry name" value="P_AcTrfase_dom2"/>
</dbReference>
<evidence type="ECO:0000313" key="6">
    <source>
        <dbReference type="EMBL" id="MFC7318606.1"/>
    </source>
</evidence>
<dbReference type="InterPro" id="IPR042113">
    <property type="entry name" value="P_AcTrfase_dom1"/>
</dbReference>
<dbReference type="EMBL" id="JBHTBF010000003">
    <property type="protein sequence ID" value="MFC7318606.1"/>
    <property type="molecule type" value="Genomic_DNA"/>
</dbReference>
<dbReference type="NCBIfam" id="NF007233">
    <property type="entry name" value="PRK09653.1"/>
    <property type="match status" value="1"/>
</dbReference>
<dbReference type="InterPro" id="IPR002505">
    <property type="entry name" value="PTA_PTB"/>
</dbReference>
<dbReference type="PANTHER" id="PTHR43356:SF3">
    <property type="entry name" value="PHOSPHATE ACETYLTRANSFERASE"/>
    <property type="match status" value="1"/>
</dbReference>
<comment type="similarity">
    <text evidence="2">Belongs to the phosphate acetyltransferase and butyryltransferase family.</text>
</comment>
<proteinExistence type="inferred from homology"/>
<dbReference type="Proteomes" id="UP001596547">
    <property type="component" value="Unassembled WGS sequence"/>
</dbReference>
<sequence length="362" mass="38324">MTDLLTTLRRRARSQSARILLPEAHDCRVLDAAARAQADGIAQPVLFGPDDQTRQLCAELGIDIDALEFLPYPEGAVLDEYAAEYAALRDVDVAVARELLTDELVLAALLTRLDEVDGLVAGAVSPTAEVVAVANGVIGLDPAIDTASSYFIMQFDDETIGEDGVLLYADCGVNIAPSEEQLADIAVTTASTASELFGWSPRVAMLSFSTKGSAQHQMSERVANAAAVARRQVDDGVVDGELQADVALVPDIADRKTDAAAIRGDANIFIFPNLDAGNIAYKLTERLSGATALGPILQGYARPVSDLSRGASADDIYDILTVTACQVARGDFSDEGEILTTGLLRRRETSINADADAPDSKI</sequence>
<dbReference type="InterPro" id="IPR050500">
    <property type="entry name" value="Phos_Acetyltrans/Butyryltrans"/>
</dbReference>
<comment type="catalytic activity">
    <reaction evidence="1">
        <text>acetyl-CoA + phosphate = acetyl phosphate + CoA</text>
        <dbReference type="Rhea" id="RHEA:19521"/>
        <dbReference type="ChEBI" id="CHEBI:22191"/>
        <dbReference type="ChEBI" id="CHEBI:43474"/>
        <dbReference type="ChEBI" id="CHEBI:57287"/>
        <dbReference type="ChEBI" id="CHEBI:57288"/>
        <dbReference type="EC" id="2.3.1.8"/>
    </reaction>
</comment>
<dbReference type="AlphaFoldDB" id="A0ABD6AE72"/>
<evidence type="ECO:0000256" key="4">
    <source>
        <dbReference type="ARBA" id="ARBA00023315"/>
    </source>
</evidence>
<organism evidence="6 7">
    <name type="scientific">Halomarina halobia</name>
    <dbReference type="NCBI Taxonomy" id="3033386"/>
    <lineage>
        <taxon>Archaea</taxon>
        <taxon>Methanobacteriati</taxon>
        <taxon>Methanobacteriota</taxon>
        <taxon>Stenosarchaea group</taxon>
        <taxon>Halobacteria</taxon>
        <taxon>Halobacteriales</taxon>
        <taxon>Natronomonadaceae</taxon>
        <taxon>Halomarina</taxon>
    </lineage>
</organism>
<dbReference type="Pfam" id="PF01515">
    <property type="entry name" value="PTA_PTB"/>
    <property type="match status" value="1"/>
</dbReference>